<name>A0A4V2XXQ9_9ACTN</name>
<keyword evidence="4" id="KW-1185">Reference proteome</keyword>
<dbReference type="CDD" id="cd08898">
    <property type="entry name" value="SRPBCC_CalC_Aha1-like_5"/>
    <property type="match status" value="1"/>
</dbReference>
<gene>
    <name evidence="3" type="ORF">E1212_03390</name>
</gene>
<dbReference type="Gene3D" id="3.30.530.20">
    <property type="match status" value="1"/>
</dbReference>
<dbReference type="Proteomes" id="UP000295621">
    <property type="component" value="Unassembled WGS sequence"/>
</dbReference>
<evidence type="ECO:0000313" key="4">
    <source>
        <dbReference type="Proteomes" id="UP000295621"/>
    </source>
</evidence>
<dbReference type="InterPro" id="IPR013538">
    <property type="entry name" value="ASHA1/2-like_C"/>
</dbReference>
<dbReference type="AlphaFoldDB" id="A0A4V2XXQ9"/>
<reference evidence="3 4" key="1">
    <citation type="submission" date="2019-02" db="EMBL/GenBank/DDBJ databases">
        <title>Draft genome sequences of novel Actinobacteria.</title>
        <authorList>
            <person name="Sahin N."/>
            <person name="Ay H."/>
            <person name="Saygin H."/>
        </authorList>
    </citation>
    <scope>NUCLEOTIDE SEQUENCE [LARGE SCALE GENOMIC DNA]</scope>
    <source>
        <strain evidence="3 4">KC603</strain>
    </source>
</reference>
<feature type="domain" description="Activator of Hsp90 ATPase homologue 1/2-like C-terminal" evidence="2">
    <location>
        <begin position="14"/>
        <end position="143"/>
    </location>
</feature>
<dbReference type="EMBL" id="SMKL01000005">
    <property type="protein sequence ID" value="TDC54185.1"/>
    <property type="molecule type" value="Genomic_DNA"/>
</dbReference>
<accession>A0A4V2XXQ9</accession>
<comment type="caution">
    <text evidence="3">The sequence shown here is derived from an EMBL/GenBank/DDBJ whole genome shotgun (WGS) entry which is preliminary data.</text>
</comment>
<dbReference type="InterPro" id="IPR023393">
    <property type="entry name" value="START-like_dom_sf"/>
</dbReference>
<comment type="similarity">
    <text evidence="1">Belongs to the AHA1 family.</text>
</comment>
<protein>
    <submittedName>
        <fullName evidence="3">Activator of HSP90 ATPase</fullName>
    </submittedName>
</protein>
<evidence type="ECO:0000256" key="1">
    <source>
        <dbReference type="ARBA" id="ARBA00006817"/>
    </source>
</evidence>
<dbReference type="OrthoDB" id="9803476at2"/>
<dbReference type="SUPFAM" id="SSF55961">
    <property type="entry name" value="Bet v1-like"/>
    <property type="match status" value="1"/>
</dbReference>
<dbReference type="RefSeq" id="WP_131979110.1">
    <property type="nucleotide sequence ID" value="NZ_SMKL01000005.1"/>
</dbReference>
<proteinExistence type="inferred from homology"/>
<evidence type="ECO:0000259" key="2">
    <source>
        <dbReference type="Pfam" id="PF08327"/>
    </source>
</evidence>
<sequence length="147" mass="16276">MTSDRIERDIVIAATPRRVWDIVTRAEHLGTWFADSAAEIDLRPGGALTLTWKEYGVSHGVVETVEPHTTFAFRWAVDDRRPGDGNSTRVVFTLTPDGDGTRLRVVETGFAALAGGPERQATHLEQNTEGWRLELDELRAYAESVAA</sequence>
<evidence type="ECO:0000313" key="3">
    <source>
        <dbReference type="EMBL" id="TDC54185.1"/>
    </source>
</evidence>
<organism evidence="3 4">
    <name type="scientific">Jiangella ureilytica</name>
    <dbReference type="NCBI Taxonomy" id="2530374"/>
    <lineage>
        <taxon>Bacteria</taxon>
        <taxon>Bacillati</taxon>
        <taxon>Actinomycetota</taxon>
        <taxon>Actinomycetes</taxon>
        <taxon>Jiangellales</taxon>
        <taxon>Jiangellaceae</taxon>
        <taxon>Jiangella</taxon>
    </lineage>
</organism>
<dbReference type="Pfam" id="PF08327">
    <property type="entry name" value="AHSA1"/>
    <property type="match status" value="1"/>
</dbReference>